<comment type="catalytic activity">
    <reaction evidence="10">
        <text>Mg(2+)(in) = Mg(2+)(out)</text>
        <dbReference type="Rhea" id="RHEA:29827"/>
        <dbReference type="ChEBI" id="CHEBI:18420"/>
    </reaction>
</comment>
<dbReference type="Gene3D" id="1.20.58.340">
    <property type="entry name" value="Magnesium transport protein CorA, transmembrane region"/>
    <property type="match status" value="2"/>
</dbReference>
<comment type="caution">
    <text evidence="13">The sequence shown here is derived from an EMBL/GenBank/DDBJ whole genome shotgun (WGS) entry which is preliminary data.</text>
</comment>
<evidence type="ECO:0000256" key="9">
    <source>
        <dbReference type="ARBA" id="ARBA00023136"/>
    </source>
</evidence>
<comment type="similarity">
    <text evidence="2 12">Belongs to the CorA metal ion transporter (MIT) (TC 1.A.35) family.</text>
</comment>
<keyword evidence="4 12" id="KW-1003">Cell membrane</keyword>
<dbReference type="Pfam" id="PF01544">
    <property type="entry name" value="CorA"/>
    <property type="match status" value="1"/>
</dbReference>
<dbReference type="GO" id="GO:0050897">
    <property type="term" value="F:cobalt ion binding"/>
    <property type="evidence" value="ECO:0007669"/>
    <property type="project" value="TreeGrafter"/>
</dbReference>
<accession>A0A371XHA5</accession>
<dbReference type="Gene3D" id="3.30.460.20">
    <property type="entry name" value="CorA soluble domain-like"/>
    <property type="match status" value="1"/>
</dbReference>
<dbReference type="InterPro" id="IPR045863">
    <property type="entry name" value="CorA_TM1_TM2"/>
</dbReference>
<dbReference type="GO" id="GO:0005886">
    <property type="term" value="C:plasma membrane"/>
    <property type="evidence" value="ECO:0007669"/>
    <property type="project" value="UniProtKB-SubCell"/>
</dbReference>
<dbReference type="NCBIfam" id="TIGR00383">
    <property type="entry name" value="corA"/>
    <property type="match status" value="1"/>
</dbReference>
<dbReference type="CDD" id="cd12828">
    <property type="entry name" value="TmCorA-like_1"/>
    <property type="match status" value="1"/>
</dbReference>
<evidence type="ECO:0000256" key="8">
    <source>
        <dbReference type="ARBA" id="ARBA00023065"/>
    </source>
</evidence>
<dbReference type="EMBL" id="QURN01000004">
    <property type="protein sequence ID" value="RFC68607.1"/>
    <property type="molecule type" value="Genomic_DNA"/>
</dbReference>
<dbReference type="InterPro" id="IPR045861">
    <property type="entry name" value="CorA_cytoplasmic_dom"/>
</dbReference>
<keyword evidence="8 12" id="KW-0406">Ion transport</keyword>
<evidence type="ECO:0000256" key="12">
    <source>
        <dbReference type="RuleBase" id="RU362010"/>
    </source>
</evidence>
<evidence type="ECO:0000256" key="4">
    <source>
        <dbReference type="ARBA" id="ARBA00022475"/>
    </source>
</evidence>
<evidence type="ECO:0000256" key="5">
    <source>
        <dbReference type="ARBA" id="ARBA00022692"/>
    </source>
</evidence>
<evidence type="ECO:0000313" key="14">
    <source>
        <dbReference type="Proteomes" id="UP000262379"/>
    </source>
</evidence>
<evidence type="ECO:0000313" key="13">
    <source>
        <dbReference type="EMBL" id="RFC68607.1"/>
    </source>
</evidence>
<dbReference type="GO" id="GO:0000287">
    <property type="term" value="F:magnesium ion binding"/>
    <property type="evidence" value="ECO:0007669"/>
    <property type="project" value="TreeGrafter"/>
</dbReference>
<evidence type="ECO:0000256" key="2">
    <source>
        <dbReference type="ARBA" id="ARBA00009765"/>
    </source>
</evidence>
<keyword evidence="14" id="KW-1185">Reference proteome</keyword>
<name>A0A371XHA5_9HYPH</name>
<evidence type="ECO:0000256" key="3">
    <source>
        <dbReference type="ARBA" id="ARBA00022448"/>
    </source>
</evidence>
<feature type="transmembrane region" description="Helical" evidence="12">
    <location>
        <begin position="327"/>
        <end position="347"/>
    </location>
</feature>
<keyword evidence="3 12" id="KW-0813">Transport</keyword>
<organism evidence="13 14">
    <name type="scientific">Mesorhizobium denitrificans</name>
    <dbReference type="NCBI Taxonomy" id="2294114"/>
    <lineage>
        <taxon>Bacteria</taxon>
        <taxon>Pseudomonadati</taxon>
        <taxon>Pseudomonadota</taxon>
        <taxon>Alphaproteobacteria</taxon>
        <taxon>Hyphomicrobiales</taxon>
        <taxon>Phyllobacteriaceae</taxon>
        <taxon>Mesorhizobium</taxon>
    </lineage>
</organism>
<dbReference type="GO" id="GO:0015087">
    <property type="term" value="F:cobalt ion transmembrane transporter activity"/>
    <property type="evidence" value="ECO:0007669"/>
    <property type="project" value="UniProtKB-UniRule"/>
</dbReference>
<keyword evidence="9 12" id="KW-0472">Membrane</keyword>
<evidence type="ECO:0000256" key="7">
    <source>
        <dbReference type="ARBA" id="ARBA00022989"/>
    </source>
</evidence>
<dbReference type="FunFam" id="1.20.58.340:FF:000004">
    <property type="entry name" value="Magnesium transport protein CorA"/>
    <property type="match status" value="1"/>
</dbReference>
<reference evidence="14" key="1">
    <citation type="submission" date="2018-08" db="EMBL/GenBank/DDBJ databases">
        <authorList>
            <person name="Im W.T."/>
        </authorList>
    </citation>
    <scope>NUCLEOTIDE SEQUENCE [LARGE SCALE GENOMIC DNA]</scope>
    <source>
        <strain evidence="14">LA-28</strain>
    </source>
</reference>
<dbReference type="InterPro" id="IPR002523">
    <property type="entry name" value="MgTranspt_CorA/ZnTranspt_ZntB"/>
</dbReference>
<feature type="transmembrane region" description="Helical" evidence="12">
    <location>
        <begin position="286"/>
        <end position="307"/>
    </location>
</feature>
<protein>
    <recommendedName>
        <fullName evidence="12">Magnesium transport protein CorA</fullName>
    </recommendedName>
</protein>
<dbReference type="SUPFAM" id="SSF144083">
    <property type="entry name" value="Magnesium transport protein CorA, transmembrane region"/>
    <property type="match status" value="1"/>
</dbReference>
<dbReference type="SUPFAM" id="SSF143865">
    <property type="entry name" value="CorA soluble domain-like"/>
    <property type="match status" value="1"/>
</dbReference>
<dbReference type="GO" id="GO:0015095">
    <property type="term" value="F:magnesium ion transmembrane transporter activity"/>
    <property type="evidence" value="ECO:0007669"/>
    <property type="project" value="UniProtKB-UniRule"/>
</dbReference>
<dbReference type="PANTHER" id="PTHR46494">
    <property type="entry name" value="CORA FAMILY METAL ION TRANSPORTER (EUROFUNG)"/>
    <property type="match status" value="1"/>
</dbReference>
<keyword evidence="5 12" id="KW-0812">Transmembrane</keyword>
<comment type="subcellular location">
    <subcellularLocation>
        <location evidence="1">Cell membrane</location>
        <topology evidence="1">Multi-pass membrane protein</topology>
    </subcellularLocation>
    <subcellularLocation>
        <location evidence="12">Membrane</location>
        <topology evidence="12">Multi-pass membrane protein</topology>
    </subcellularLocation>
</comment>
<dbReference type="PANTHER" id="PTHR46494:SF1">
    <property type="entry name" value="CORA FAMILY METAL ION TRANSPORTER (EUROFUNG)"/>
    <property type="match status" value="1"/>
</dbReference>
<keyword evidence="7 12" id="KW-1133">Transmembrane helix</keyword>
<dbReference type="AlphaFoldDB" id="A0A371XHA5"/>
<gene>
    <name evidence="12 13" type="primary">corA</name>
    <name evidence="13" type="ORF">DY251_06485</name>
</gene>
<comment type="function">
    <text evidence="11">Mediates influx of magnesium ions. Alternates between open and closed states. Activated by low cytoplasmic Mg(2+) levels. Inactive when cytoplasmic Mg(2+) levels are high.</text>
</comment>
<dbReference type="Proteomes" id="UP000262379">
    <property type="component" value="Unassembled WGS sequence"/>
</dbReference>
<proteinExistence type="inferred from homology"/>
<keyword evidence="6 12" id="KW-0460">Magnesium</keyword>
<evidence type="ECO:0000256" key="6">
    <source>
        <dbReference type="ARBA" id="ARBA00022842"/>
    </source>
</evidence>
<evidence type="ECO:0000256" key="11">
    <source>
        <dbReference type="ARBA" id="ARBA00045497"/>
    </source>
</evidence>
<evidence type="ECO:0000256" key="10">
    <source>
        <dbReference type="ARBA" id="ARBA00034269"/>
    </source>
</evidence>
<dbReference type="InterPro" id="IPR004488">
    <property type="entry name" value="Mg/Co-transport_prot_CorA"/>
</dbReference>
<evidence type="ECO:0000256" key="1">
    <source>
        <dbReference type="ARBA" id="ARBA00004651"/>
    </source>
</evidence>
<sequence>MRAKKHSPIGASPGTLIADPTAQKPILTLTVISPAGSKTFSNASVDDVRRERGHWPLVWLDCSGLADVGLVQEIGQLFGLHPLSLEDTVNTGQRPKADFFDTNVFVVLTMIDDHITNRPEQISVFFGSDFVVTFQEREGDPFDPVRKRLEAATASRLRAKKADYLAYALIDAIVDSYFPCIEQLNGQIDAIEDEILTGLGKDQVGRLHLLRRRAGQLKRALWPTRDAIAALLRSDSVVITPETKIYLNDTYDHAISQLEAVESARDMLTGLIEMHLSLSQARTNDVISFLTIVSAVFIPLTFLAGIWGMNFDPDKSPFNMPELESYYGYPAALGFMALVALLTICFFKWKKWI</sequence>